<keyword evidence="2" id="KW-1185">Reference proteome</keyword>
<feature type="non-terminal residue" evidence="1">
    <location>
        <position position="1"/>
    </location>
</feature>
<dbReference type="Proteomes" id="UP001432322">
    <property type="component" value="Unassembled WGS sequence"/>
</dbReference>
<proteinExistence type="predicted"/>
<gene>
    <name evidence="1" type="ORF">PFISCL1PPCAC_21049</name>
</gene>
<accession>A0AAV5WD35</accession>
<protein>
    <submittedName>
        <fullName evidence="1">Uncharacterized protein</fullName>
    </submittedName>
</protein>
<reference evidence="1" key="1">
    <citation type="submission" date="2023-10" db="EMBL/GenBank/DDBJ databases">
        <title>Genome assembly of Pristionchus species.</title>
        <authorList>
            <person name="Yoshida K."/>
            <person name="Sommer R.J."/>
        </authorList>
    </citation>
    <scope>NUCLEOTIDE SEQUENCE</scope>
    <source>
        <strain evidence="1">RS5133</strain>
    </source>
</reference>
<comment type="caution">
    <text evidence="1">The sequence shown here is derived from an EMBL/GenBank/DDBJ whole genome shotgun (WGS) entry which is preliminary data.</text>
</comment>
<dbReference type="AlphaFoldDB" id="A0AAV5WD35"/>
<dbReference type="EMBL" id="BTSY01000005">
    <property type="protein sequence ID" value="GMT29752.1"/>
    <property type="molecule type" value="Genomic_DNA"/>
</dbReference>
<organism evidence="1 2">
    <name type="scientific">Pristionchus fissidentatus</name>
    <dbReference type="NCBI Taxonomy" id="1538716"/>
    <lineage>
        <taxon>Eukaryota</taxon>
        <taxon>Metazoa</taxon>
        <taxon>Ecdysozoa</taxon>
        <taxon>Nematoda</taxon>
        <taxon>Chromadorea</taxon>
        <taxon>Rhabditida</taxon>
        <taxon>Rhabditina</taxon>
        <taxon>Diplogasteromorpha</taxon>
        <taxon>Diplogasteroidea</taxon>
        <taxon>Neodiplogasteridae</taxon>
        <taxon>Pristionchus</taxon>
    </lineage>
</organism>
<sequence>LALHTHHNVIRGLRFESTNRNRPGKPCDDFLRRVKFFVEIPSIVNFDSNQIGIVDCNVHIGNGLLSLGSFAGWRLGHPESIP</sequence>
<evidence type="ECO:0000313" key="2">
    <source>
        <dbReference type="Proteomes" id="UP001432322"/>
    </source>
</evidence>
<evidence type="ECO:0000313" key="1">
    <source>
        <dbReference type="EMBL" id="GMT29752.1"/>
    </source>
</evidence>
<name>A0AAV5WD35_9BILA</name>